<protein>
    <recommendedName>
        <fullName evidence="3">Heterokaryon incompatibility domain-containing protein</fullName>
    </recommendedName>
</protein>
<organism evidence="1 2">
    <name type="scientific">Microdochium bolleyi</name>
    <dbReference type="NCBI Taxonomy" id="196109"/>
    <lineage>
        <taxon>Eukaryota</taxon>
        <taxon>Fungi</taxon>
        <taxon>Dikarya</taxon>
        <taxon>Ascomycota</taxon>
        <taxon>Pezizomycotina</taxon>
        <taxon>Sordariomycetes</taxon>
        <taxon>Xylariomycetidae</taxon>
        <taxon>Xylariales</taxon>
        <taxon>Microdochiaceae</taxon>
        <taxon>Microdochium</taxon>
    </lineage>
</organism>
<keyword evidence="2" id="KW-1185">Reference proteome</keyword>
<dbReference type="EMBL" id="KQ964247">
    <property type="protein sequence ID" value="KXJ94913.1"/>
    <property type="molecule type" value="Genomic_DNA"/>
</dbReference>
<dbReference type="Proteomes" id="UP000070501">
    <property type="component" value="Unassembled WGS sequence"/>
</dbReference>
<name>A0A136JCM5_9PEZI</name>
<accession>A0A136JCM5</accession>
<dbReference type="PANTHER" id="PTHR24148">
    <property type="entry name" value="ANKYRIN REPEAT DOMAIN-CONTAINING PROTEIN 39 HOMOLOG-RELATED"/>
    <property type="match status" value="1"/>
</dbReference>
<dbReference type="AlphaFoldDB" id="A0A136JCM5"/>
<gene>
    <name evidence="1" type="ORF">Micbo1qcDRAFT_202710</name>
</gene>
<sequence>MPSFVSAEVDEILQRDPGSLSQIEARIVEGFSHPGMLRHAFKPEGKIWDMVQLSDRLQSFAVGSNNLEFRLLRTLLVTVERECQDPRDKVFSLLGLQNDVDHSVVQEARARYLRVTYSVPPQRVLMDALFYIHLCEAKCWWLEVLKHYMPYPQLGSSTHGEHCDHGVACEESYPTWLPDLAARRRKVNSSDQALLRSLDLLPEEPPMQWVTIECADKEHDVLSLSARLVGRVSMVIKFPDTTGKIIDMMAELLSVIAAAFEVTSSDGITADMHTSHPLYHDFLASIRPVGNLAQRLARAARQFGPCSSSTLPAYEEDDVRFWTRLHKCDILPGRVSAFCEAEIAESCLPGQALFVTDTGRFGIALSSLEVGDKVVIARGTGCMVFRPCSDDAPLHRFVDWPFIDGFEVRDDYDAEYWRGVCDQEVEEVDLV</sequence>
<proteinExistence type="predicted"/>
<dbReference type="OrthoDB" id="194358at2759"/>
<evidence type="ECO:0000313" key="1">
    <source>
        <dbReference type="EMBL" id="KXJ94913.1"/>
    </source>
</evidence>
<dbReference type="InterPro" id="IPR052895">
    <property type="entry name" value="HetReg/Transcr_Mod"/>
</dbReference>
<evidence type="ECO:0008006" key="3">
    <source>
        <dbReference type="Google" id="ProtNLM"/>
    </source>
</evidence>
<dbReference type="InParanoid" id="A0A136JCM5"/>
<reference evidence="2" key="1">
    <citation type="submission" date="2016-02" db="EMBL/GenBank/DDBJ databases">
        <title>Draft genome sequence of Microdochium bolleyi, a fungal endophyte of beachgrass.</title>
        <authorList>
            <consortium name="DOE Joint Genome Institute"/>
            <person name="David A.S."/>
            <person name="May G."/>
            <person name="Haridas S."/>
            <person name="Lim J."/>
            <person name="Wang M."/>
            <person name="Labutti K."/>
            <person name="Lipzen A."/>
            <person name="Barry K."/>
            <person name="Grigoriev I.V."/>
        </authorList>
    </citation>
    <scope>NUCLEOTIDE SEQUENCE [LARGE SCALE GENOMIC DNA]</scope>
    <source>
        <strain evidence="2">J235TASD1</strain>
    </source>
</reference>
<dbReference type="PANTHER" id="PTHR24148:SF73">
    <property type="entry name" value="HET DOMAIN PROTEIN (AFU_ORTHOLOGUE AFUA_8G01020)"/>
    <property type="match status" value="1"/>
</dbReference>
<evidence type="ECO:0000313" key="2">
    <source>
        <dbReference type="Proteomes" id="UP000070501"/>
    </source>
</evidence>